<dbReference type="InterPro" id="IPR013658">
    <property type="entry name" value="SGL"/>
</dbReference>
<accession>A0A7W4YE18</accession>
<evidence type="ECO:0000256" key="1">
    <source>
        <dbReference type="ARBA" id="ARBA00008853"/>
    </source>
</evidence>
<dbReference type="SUPFAM" id="SSF63829">
    <property type="entry name" value="Calcium-dependent phosphotriesterase"/>
    <property type="match status" value="1"/>
</dbReference>
<comment type="cofactor">
    <cofactor evidence="3">
        <name>Zn(2+)</name>
        <dbReference type="ChEBI" id="CHEBI:29105"/>
    </cofactor>
    <text evidence="3">Binds 1 divalent metal cation per subunit.</text>
</comment>
<name>A0A7W4YE18_9MICO</name>
<dbReference type="GO" id="GO:0005509">
    <property type="term" value="F:calcium ion binding"/>
    <property type="evidence" value="ECO:0007669"/>
    <property type="project" value="TreeGrafter"/>
</dbReference>
<comment type="similarity">
    <text evidence="1">Belongs to the SMP-30/CGR1 family.</text>
</comment>
<gene>
    <name evidence="5" type="ORF">FHX72_000814</name>
</gene>
<keyword evidence="3" id="KW-0862">Zinc</keyword>
<dbReference type="PANTHER" id="PTHR10907:SF47">
    <property type="entry name" value="REGUCALCIN"/>
    <property type="match status" value="1"/>
</dbReference>
<evidence type="ECO:0000256" key="3">
    <source>
        <dbReference type="PIRSR" id="PIRSR605511-2"/>
    </source>
</evidence>
<sequence>MVSEPTVFRELRSILVESIWWDARTEELAWVDITEGTFHRGSLDGPRDGSCDRVAALPAPVSAVQPAAGGGFVASLQDRIVELDADGMLTKTIASVEHSHGGVRFNEGKVDPFGRFVVGSMNTTSPAADGALYTFDADGTVRMLLGGFHTTNGLEWSESGDTMYVTDTSTQTIYRAPYGPEPDDLGELEPFIRGRNSDGLALGVDGTFWNGIYGAGRVAHWSSDGNPLEDLALPAPNVTSVAFGGGNLSTLFVGTARENLTESDLVDAPLSGSIFGFEAAGRGRAAYEFGAAAGQR</sequence>
<dbReference type="PANTHER" id="PTHR10907">
    <property type="entry name" value="REGUCALCIN"/>
    <property type="match status" value="1"/>
</dbReference>
<dbReference type="RefSeq" id="WP_183623119.1">
    <property type="nucleotide sequence ID" value="NZ_JACHWJ010000001.1"/>
</dbReference>
<feature type="binding site" evidence="3">
    <location>
        <position position="104"/>
    </location>
    <ligand>
        <name>substrate</name>
    </ligand>
</feature>
<feature type="binding site" evidence="3">
    <location>
        <position position="106"/>
    </location>
    <ligand>
        <name>substrate</name>
    </ligand>
</feature>
<dbReference type="GO" id="GO:0019853">
    <property type="term" value="P:L-ascorbic acid biosynthetic process"/>
    <property type="evidence" value="ECO:0007669"/>
    <property type="project" value="TreeGrafter"/>
</dbReference>
<evidence type="ECO:0000313" key="5">
    <source>
        <dbReference type="EMBL" id="MBB2956702.1"/>
    </source>
</evidence>
<dbReference type="Gene3D" id="2.120.10.30">
    <property type="entry name" value="TolB, C-terminal domain"/>
    <property type="match status" value="1"/>
</dbReference>
<feature type="binding site" evidence="3">
    <location>
        <position position="17"/>
    </location>
    <ligand>
        <name>a divalent metal cation</name>
        <dbReference type="ChEBI" id="CHEBI:60240"/>
    </ligand>
</feature>
<feature type="active site" description="Proton donor/acceptor" evidence="2">
    <location>
        <position position="198"/>
    </location>
</feature>
<evidence type="ECO:0000259" key="4">
    <source>
        <dbReference type="Pfam" id="PF08450"/>
    </source>
</evidence>
<feature type="binding site" evidence="3">
    <location>
        <position position="198"/>
    </location>
    <ligand>
        <name>a divalent metal cation</name>
        <dbReference type="ChEBI" id="CHEBI:60240"/>
    </ligand>
</feature>
<dbReference type="InterPro" id="IPR011042">
    <property type="entry name" value="6-blade_b-propeller_TolB-like"/>
</dbReference>
<reference evidence="5 6" key="1">
    <citation type="submission" date="2020-08" db="EMBL/GenBank/DDBJ databases">
        <title>Sequencing the genomes of 1000 actinobacteria strains.</title>
        <authorList>
            <person name="Klenk H.-P."/>
        </authorList>
    </citation>
    <scope>NUCLEOTIDE SEQUENCE [LARGE SCALE GENOMIC DNA]</scope>
    <source>
        <strain evidence="5 6">DSM 20419</strain>
    </source>
</reference>
<organism evidence="5 6">
    <name type="scientific">Pseudoclavibacter helvolus</name>
    <dbReference type="NCBI Taxonomy" id="255205"/>
    <lineage>
        <taxon>Bacteria</taxon>
        <taxon>Bacillati</taxon>
        <taxon>Actinomycetota</taxon>
        <taxon>Actinomycetes</taxon>
        <taxon>Micrococcales</taxon>
        <taxon>Microbacteriaceae</taxon>
        <taxon>Pseudoclavibacter</taxon>
    </lineage>
</organism>
<dbReference type="Pfam" id="PF08450">
    <property type="entry name" value="SGL"/>
    <property type="match status" value="1"/>
</dbReference>
<dbReference type="Proteomes" id="UP000545286">
    <property type="component" value="Unassembled WGS sequence"/>
</dbReference>
<proteinExistence type="inferred from homology"/>
<evidence type="ECO:0000256" key="2">
    <source>
        <dbReference type="PIRSR" id="PIRSR605511-1"/>
    </source>
</evidence>
<dbReference type="EMBL" id="JACHWJ010000001">
    <property type="protein sequence ID" value="MBB2956702.1"/>
    <property type="molecule type" value="Genomic_DNA"/>
</dbReference>
<feature type="binding site" evidence="3">
    <location>
        <position position="152"/>
    </location>
    <ligand>
        <name>a divalent metal cation</name>
        <dbReference type="ChEBI" id="CHEBI:60240"/>
    </ligand>
</feature>
<dbReference type="AlphaFoldDB" id="A0A7W4YE18"/>
<protein>
    <submittedName>
        <fullName evidence="5">Sugar lactone lactonase YvrE</fullName>
    </submittedName>
</protein>
<keyword evidence="6" id="KW-1185">Reference proteome</keyword>
<dbReference type="PRINTS" id="PR01790">
    <property type="entry name" value="SMP30FAMILY"/>
</dbReference>
<keyword evidence="3" id="KW-0479">Metal-binding</keyword>
<comment type="caution">
    <text evidence="5">The sequence shown here is derived from an EMBL/GenBank/DDBJ whole genome shotgun (WGS) entry which is preliminary data.</text>
</comment>
<evidence type="ECO:0000313" key="6">
    <source>
        <dbReference type="Proteomes" id="UP000545286"/>
    </source>
</evidence>
<dbReference type="GO" id="GO:0004341">
    <property type="term" value="F:gluconolactonase activity"/>
    <property type="evidence" value="ECO:0007669"/>
    <property type="project" value="TreeGrafter"/>
</dbReference>
<feature type="domain" description="SMP-30/Gluconolactonase/LRE-like region" evidence="4">
    <location>
        <begin position="17"/>
        <end position="257"/>
    </location>
</feature>
<dbReference type="InterPro" id="IPR005511">
    <property type="entry name" value="SMP-30"/>
</dbReference>